<organism evidence="2 3">
    <name type="scientific">Dentiscutata erythropus</name>
    <dbReference type="NCBI Taxonomy" id="1348616"/>
    <lineage>
        <taxon>Eukaryota</taxon>
        <taxon>Fungi</taxon>
        <taxon>Fungi incertae sedis</taxon>
        <taxon>Mucoromycota</taxon>
        <taxon>Glomeromycotina</taxon>
        <taxon>Glomeromycetes</taxon>
        <taxon>Diversisporales</taxon>
        <taxon>Gigasporaceae</taxon>
        <taxon>Dentiscutata</taxon>
    </lineage>
</organism>
<dbReference type="EMBL" id="CAJVPY010006906">
    <property type="protein sequence ID" value="CAG8671490.1"/>
    <property type="molecule type" value="Genomic_DNA"/>
</dbReference>
<feature type="compositionally biased region" description="Polar residues" evidence="1">
    <location>
        <begin position="33"/>
        <end position="45"/>
    </location>
</feature>
<dbReference type="Proteomes" id="UP000789405">
    <property type="component" value="Unassembled WGS sequence"/>
</dbReference>
<proteinExistence type="predicted"/>
<keyword evidence="3" id="KW-1185">Reference proteome</keyword>
<sequence length="185" mass="21514">MESNIEMDSPFLYYPLPETDSDFVYQYHPSYENNSVNEIQPSSFEGNKEKENSDYEDSDNEEHCDTDPVDKSIIRRCTFEYSYACIHEAEKSVLAENRRERAFGIQITSVVSAHNHPMNPLITEIAPRFHRLTDDMLEKIKFWTINGRLGMSIQYNLLTASFPGKKVNKKDLSNAIECYKKQLKP</sequence>
<gene>
    <name evidence="2" type="ORF">DERYTH_LOCUS11266</name>
</gene>
<feature type="region of interest" description="Disordered" evidence="1">
    <location>
        <begin position="33"/>
        <end position="67"/>
    </location>
</feature>
<protein>
    <submittedName>
        <fullName evidence="2">8685_t:CDS:1</fullName>
    </submittedName>
</protein>
<dbReference type="OrthoDB" id="2437090at2759"/>
<accession>A0A9N9EEG1</accession>
<reference evidence="2" key="1">
    <citation type="submission" date="2021-06" db="EMBL/GenBank/DDBJ databases">
        <authorList>
            <person name="Kallberg Y."/>
            <person name="Tangrot J."/>
            <person name="Rosling A."/>
        </authorList>
    </citation>
    <scope>NUCLEOTIDE SEQUENCE</scope>
    <source>
        <strain evidence="2">MA453B</strain>
    </source>
</reference>
<evidence type="ECO:0000313" key="3">
    <source>
        <dbReference type="Proteomes" id="UP000789405"/>
    </source>
</evidence>
<evidence type="ECO:0000313" key="2">
    <source>
        <dbReference type="EMBL" id="CAG8671490.1"/>
    </source>
</evidence>
<evidence type="ECO:0000256" key="1">
    <source>
        <dbReference type="SAM" id="MobiDB-lite"/>
    </source>
</evidence>
<name>A0A9N9EEG1_9GLOM</name>
<dbReference type="AlphaFoldDB" id="A0A9N9EEG1"/>
<comment type="caution">
    <text evidence="2">The sequence shown here is derived from an EMBL/GenBank/DDBJ whole genome shotgun (WGS) entry which is preliminary data.</text>
</comment>